<keyword evidence="2" id="KW-0812">Transmembrane</keyword>
<protein>
    <submittedName>
        <fullName evidence="4">Cell wall-binding protein YocH</fullName>
    </submittedName>
</protein>
<keyword evidence="2" id="KW-0472">Membrane</keyword>
<sequence length="336" mass="36976">MTEGIIIKQTEECTTSDNFFNGRVASALLAVLLLVVTIISAYQGAQKKINLLVDGKQWQVHTFSNNVDGLLQEEGVVLAEQDRVTPGAAAVLEDGMTVIVRRAVPVQLQVGYEKYRLMSSAETVGELLKEKGVVLGARDMVTPGLTAKLEKETRIQVDRITSQVIEEKVAIPYKVQRKSDETLLRGTMKVINSGKEGLQRKVWEKVYKNGIMMEKRLLASSVLHEPVDRVVQVGTMRTVSRGGNTLRFSRAYDMVATAYTHTGNNTSTGVSPYVGVVAVDPSVIPMGSRLYVEGYGYGRAMDKGSAIKGNRIDVFMDTQSQALGWGRRSVKVYLLE</sequence>
<dbReference type="PROSITE" id="PS51109">
    <property type="entry name" value="G5"/>
    <property type="match status" value="1"/>
</dbReference>
<evidence type="ECO:0000256" key="2">
    <source>
        <dbReference type="SAM" id="Phobius"/>
    </source>
</evidence>
<dbReference type="Gene3D" id="2.20.230.10">
    <property type="entry name" value="Resuscitation-promoting factor rpfb"/>
    <property type="match status" value="1"/>
</dbReference>
<name>A0A9D3AZG1_9FIRM</name>
<proteinExistence type="predicted"/>
<keyword evidence="1" id="KW-0732">Signal</keyword>
<comment type="caution">
    <text evidence="4">The sequence shown here is derived from an EMBL/GenBank/DDBJ whole genome shotgun (WGS) entry which is preliminary data.</text>
</comment>
<evidence type="ECO:0000256" key="1">
    <source>
        <dbReference type="ARBA" id="ARBA00022729"/>
    </source>
</evidence>
<feature type="domain" description="G5" evidence="3">
    <location>
        <begin position="157"/>
        <end position="237"/>
    </location>
</feature>
<dbReference type="InterPro" id="IPR007137">
    <property type="entry name" value="DUF348"/>
</dbReference>
<dbReference type="EMBL" id="LSRS01000002">
    <property type="protein sequence ID" value="KAF1085859.1"/>
    <property type="molecule type" value="Genomic_DNA"/>
</dbReference>
<organism evidence="4 5">
    <name type="scientific">Sporotomaculum syntrophicum</name>
    <dbReference type="NCBI Taxonomy" id="182264"/>
    <lineage>
        <taxon>Bacteria</taxon>
        <taxon>Bacillati</taxon>
        <taxon>Bacillota</taxon>
        <taxon>Clostridia</taxon>
        <taxon>Eubacteriales</taxon>
        <taxon>Desulfallaceae</taxon>
        <taxon>Sporotomaculum</taxon>
    </lineage>
</organism>
<dbReference type="SMART" id="SM01208">
    <property type="entry name" value="G5"/>
    <property type="match status" value="1"/>
</dbReference>
<evidence type="ECO:0000259" key="3">
    <source>
        <dbReference type="PROSITE" id="PS51109"/>
    </source>
</evidence>
<dbReference type="PANTHER" id="PTHR39160:SF4">
    <property type="entry name" value="RESUSCITATION-PROMOTING FACTOR RPFB"/>
    <property type="match status" value="1"/>
</dbReference>
<dbReference type="Proteomes" id="UP000798488">
    <property type="component" value="Unassembled WGS sequence"/>
</dbReference>
<dbReference type="GO" id="GO:0004553">
    <property type="term" value="F:hydrolase activity, hydrolyzing O-glycosyl compounds"/>
    <property type="evidence" value="ECO:0007669"/>
    <property type="project" value="InterPro"/>
</dbReference>
<dbReference type="InterPro" id="IPR051933">
    <property type="entry name" value="Resuscitation_pf_RpfB"/>
</dbReference>
<dbReference type="GO" id="GO:0019867">
    <property type="term" value="C:outer membrane"/>
    <property type="evidence" value="ECO:0007669"/>
    <property type="project" value="InterPro"/>
</dbReference>
<accession>A0A9D3AZG1</accession>
<dbReference type="InterPro" id="IPR059180">
    <property type="entry name" value="3D_YorM"/>
</dbReference>
<dbReference type="InterPro" id="IPR010611">
    <property type="entry name" value="3D_dom"/>
</dbReference>
<dbReference type="Gene3D" id="2.40.40.10">
    <property type="entry name" value="RlpA-like domain"/>
    <property type="match status" value="1"/>
</dbReference>
<dbReference type="Pfam" id="PF03990">
    <property type="entry name" value="DUF348"/>
    <property type="match status" value="2"/>
</dbReference>
<feature type="transmembrane region" description="Helical" evidence="2">
    <location>
        <begin position="24"/>
        <end position="42"/>
    </location>
</feature>
<dbReference type="InterPro" id="IPR011098">
    <property type="entry name" value="G5_dom"/>
</dbReference>
<dbReference type="PANTHER" id="PTHR39160">
    <property type="entry name" value="CELL WALL-BINDING PROTEIN YOCH"/>
    <property type="match status" value="1"/>
</dbReference>
<dbReference type="SUPFAM" id="SSF50685">
    <property type="entry name" value="Barwin-like endoglucanases"/>
    <property type="match status" value="1"/>
</dbReference>
<dbReference type="Pfam" id="PF07501">
    <property type="entry name" value="G5"/>
    <property type="match status" value="1"/>
</dbReference>
<evidence type="ECO:0000313" key="4">
    <source>
        <dbReference type="EMBL" id="KAF1085859.1"/>
    </source>
</evidence>
<dbReference type="GO" id="GO:0009254">
    <property type="term" value="P:peptidoglycan turnover"/>
    <property type="evidence" value="ECO:0007669"/>
    <property type="project" value="InterPro"/>
</dbReference>
<evidence type="ECO:0000313" key="5">
    <source>
        <dbReference type="Proteomes" id="UP000798488"/>
    </source>
</evidence>
<dbReference type="AlphaFoldDB" id="A0A9D3AZG1"/>
<keyword evidence="2" id="KW-1133">Transmembrane helix</keyword>
<dbReference type="InterPro" id="IPR036908">
    <property type="entry name" value="RlpA-like_sf"/>
</dbReference>
<dbReference type="Pfam" id="PF06725">
    <property type="entry name" value="3D"/>
    <property type="match status" value="1"/>
</dbReference>
<gene>
    <name evidence="4" type="primary">yocH</name>
    <name evidence="4" type="ORF">SPSYN_00588</name>
</gene>
<dbReference type="CDD" id="cd14667">
    <property type="entry name" value="3D_containing_proteins"/>
    <property type="match status" value="1"/>
</dbReference>
<reference evidence="4" key="1">
    <citation type="submission" date="2016-02" db="EMBL/GenBank/DDBJ databases">
        <title>Draft Genome Sequence of Sporotomaculum syntrophicum Strain FB, a Syntrophic Benzoate Degrader.</title>
        <authorList>
            <person name="Nobu M.K."/>
            <person name="Narihiro T."/>
            <person name="Qiu Y.-L."/>
            <person name="Ohashi A."/>
            <person name="Liu W.-T."/>
            <person name="Yuji S."/>
        </authorList>
    </citation>
    <scope>NUCLEOTIDE SEQUENCE</scope>
    <source>
        <strain evidence="4">FB</strain>
    </source>
</reference>
<keyword evidence="5" id="KW-1185">Reference proteome</keyword>